<dbReference type="Pfam" id="PF13091">
    <property type="entry name" value="PLDc_2"/>
    <property type="match status" value="1"/>
</dbReference>
<dbReference type="OrthoDB" id="5205528at2759"/>
<dbReference type="InterPro" id="IPR025202">
    <property type="entry name" value="PLD-like_dom"/>
</dbReference>
<feature type="domain" description="Phospholipase D-like" evidence="7">
    <location>
        <begin position="55"/>
        <end position="206"/>
    </location>
</feature>
<dbReference type="GO" id="GO:0016891">
    <property type="term" value="F:RNA endonuclease activity producing 5'-phosphomonoesters, hydrolytic mechanism"/>
    <property type="evidence" value="ECO:0007669"/>
    <property type="project" value="TreeGrafter"/>
</dbReference>
<dbReference type="InterPro" id="IPR051406">
    <property type="entry name" value="PLD_domain"/>
</dbReference>
<dbReference type="PANTHER" id="PTHR43856">
    <property type="entry name" value="CARDIOLIPIN HYDROLASE"/>
    <property type="match status" value="1"/>
</dbReference>
<evidence type="ECO:0000313" key="8">
    <source>
        <dbReference type="EMBL" id="CRK86282.1"/>
    </source>
</evidence>
<keyword evidence="1" id="KW-0378">Hydrolase</keyword>
<dbReference type="GO" id="GO:0016042">
    <property type="term" value="P:lipid catabolic process"/>
    <property type="evidence" value="ECO:0007669"/>
    <property type="project" value="UniProtKB-KW"/>
</dbReference>
<dbReference type="AlphaFoldDB" id="A0A1J1HFE0"/>
<evidence type="ECO:0000259" key="7">
    <source>
        <dbReference type="Pfam" id="PF13091"/>
    </source>
</evidence>
<accession>A0A1J1HFE0</accession>
<reference evidence="8 9" key="1">
    <citation type="submission" date="2015-04" db="EMBL/GenBank/DDBJ databases">
        <authorList>
            <person name="Syromyatnikov M.Y."/>
            <person name="Popov V.N."/>
        </authorList>
    </citation>
    <scope>NUCLEOTIDE SEQUENCE [LARGE SCALE GENOMIC DNA]</scope>
</reference>
<proteinExistence type="inferred from homology"/>
<gene>
    <name evidence="8" type="ORF">CLUMA_CG000114</name>
</gene>
<evidence type="ECO:0000313" key="9">
    <source>
        <dbReference type="Proteomes" id="UP000183832"/>
    </source>
</evidence>
<keyword evidence="2" id="KW-0442">Lipid degradation</keyword>
<name>A0A1J1HFE0_9DIPT</name>
<evidence type="ECO:0000256" key="1">
    <source>
        <dbReference type="ARBA" id="ARBA00022801"/>
    </source>
</evidence>
<dbReference type="EMBL" id="CVRI01000001">
    <property type="protein sequence ID" value="CRK86282.1"/>
    <property type="molecule type" value="Genomic_DNA"/>
</dbReference>
<dbReference type="SUPFAM" id="SSF56024">
    <property type="entry name" value="Phospholipase D/nuclease"/>
    <property type="match status" value="1"/>
</dbReference>
<comment type="similarity">
    <text evidence="4">Belongs to the phospholipase D family. MitoPLD/Zucchini subfamily.</text>
</comment>
<evidence type="ECO:0000256" key="6">
    <source>
        <dbReference type="ARBA" id="ARBA00043167"/>
    </source>
</evidence>
<organism evidence="8 9">
    <name type="scientific">Clunio marinus</name>
    <dbReference type="NCBI Taxonomy" id="568069"/>
    <lineage>
        <taxon>Eukaryota</taxon>
        <taxon>Metazoa</taxon>
        <taxon>Ecdysozoa</taxon>
        <taxon>Arthropoda</taxon>
        <taxon>Hexapoda</taxon>
        <taxon>Insecta</taxon>
        <taxon>Pterygota</taxon>
        <taxon>Neoptera</taxon>
        <taxon>Endopterygota</taxon>
        <taxon>Diptera</taxon>
        <taxon>Nematocera</taxon>
        <taxon>Chironomoidea</taxon>
        <taxon>Chironomidae</taxon>
        <taxon>Clunio</taxon>
    </lineage>
</organism>
<dbReference type="Gene3D" id="3.30.870.10">
    <property type="entry name" value="Endonuclease Chain A"/>
    <property type="match status" value="1"/>
</dbReference>
<sequence length="214" mass="24823">MIASKLNEKRMDFNQRKDICEIFFTRHDLDKNSQLVQNIRFQREKLQRSTEFVENLILSSRKSIYVMMYILTNNILSQALIKAHNNGIEVFVVVDNSMRISSQGKLSLLSKVGIPVKVFDIDTMHHKMCLIDVPNYDDDKNKKKNDNKISKKFMKEETIQIPDNGIIINGSMNWTNEGLMRNRENFAVISNAVACQSALAEFLIVWKNAKDFED</sequence>
<dbReference type="PANTHER" id="PTHR43856:SF1">
    <property type="entry name" value="MITOCHONDRIAL CARDIOLIPIN HYDROLASE"/>
    <property type="match status" value="1"/>
</dbReference>
<evidence type="ECO:0000256" key="3">
    <source>
        <dbReference type="ARBA" id="ARBA00023098"/>
    </source>
</evidence>
<keyword evidence="9" id="KW-1185">Reference proteome</keyword>
<evidence type="ECO:0000256" key="2">
    <source>
        <dbReference type="ARBA" id="ARBA00022963"/>
    </source>
</evidence>
<dbReference type="STRING" id="568069.A0A1J1HFE0"/>
<evidence type="ECO:0000256" key="4">
    <source>
        <dbReference type="ARBA" id="ARBA00038012"/>
    </source>
</evidence>
<dbReference type="Proteomes" id="UP000183832">
    <property type="component" value="Unassembled WGS sequence"/>
</dbReference>
<keyword evidence="3" id="KW-0443">Lipid metabolism</keyword>
<evidence type="ECO:0000256" key="5">
    <source>
        <dbReference type="ARBA" id="ARBA00040549"/>
    </source>
</evidence>
<protein>
    <recommendedName>
        <fullName evidence="5">Mitochondrial cardiolipin hydrolase</fullName>
    </recommendedName>
    <alternativeName>
        <fullName evidence="6">Mitochondrial phospholipase</fullName>
    </alternativeName>
</protein>